<evidence type="ECO:0000313" key="3">
    <source>
        <dbReference type="Proteomes" id="UP001501803"/>
    </source>
</evidence>
<evidence type="ECO:0000313" key="2">
    <source>
        <dbReference type="EMBL" id="GAA3862619.1"/>
    </source>
</evidence>
<gene>
    <name evidence="2" type="ORF">GCM10022381_03450</name>
</gene>
<proteinExistence type="predicted"/>
<reference evidence="3" key="1">
    <citation type="journal article" date="2019" name="Int. J. Syst. Evol. Microbiol.">
        <title>The Global Catalogue of Microorganisms (GCM) 10K type strain sequencing project: providing services to taxonomists for standard genome sequencing and annotation.</title>
        <authorList>
            <consortium name="The Broad Institute Genomics Platform"/>
            <consortium name="The Broad Institute Genome Sequencing Center for Infectious Disease"/>
            <person name="Wu L."/>
            <person name="Ma J."/>
        </authorList>
    </citation>
    <scope>NUCLEOTIDE SEQUENCE [LARGE SCALE GENOMIC DNA]</scope>
    <source>
        <strain evidence="3">JCM 17021</strain>
    </source>
</reference>
<evidence type="ECO:0000259" key="1">
    <source>
        <dbReference type="Pfam" id="PF12697"/>
    </source>
</evidence>
<dbReference type="PANTHER" id="PTHR37017:SF11">
    <property type="entry name" value="ESTERASE_LIPASE_THIOESTERASE DOMAIN-CONTAINING PROTEIN"/>
    <property type="match status" value="1"/>
</dbReference>
<accession>A0ABP7K2X0</accession>
<dbReference type="InterPro" id="IPR052897">
    <property type="entry name" value="Sec-Metab_Biosynth_Hydrolase"/>
</dbReference>
<dbReference type="PANTHER" id="PTHR37017">
    <property type="entry name" value="AB HYDROLASE-1 DOMAIN-CONTAINING PROTEIN-RELATED"/>
    <property type="match status" value="1"/>
</dbReference>
<dbReference type="Pfam" id="PF12697">
    <property type="entry name" value="Abhydrolase_6"/>
    <property type="match status" value="1"/>
</dbReference>
<dbReference type="RefSeq" id="WP_345061665.1">
    <property type="nucleotide sequence ID" value="NZ_BAABCN010000002.1"/>
</dbReference>
<name>A0ABP7K2X0_9MICO</name>
<organism evidence="2 3">
    <name type="scientific">Leifsonia kafniensis</name>
    <dbReference type="NCBI Taxonomy" id="475957"/>
    <lineage>
        <taxon>Bacteria</taxon>
        <taxon>Bacillati</taxon>
        <taxon>Actinomycetota</taxon>
        <taxon>Actinomycetes</taxon>
        <taxon>Micrococcales</taxon>
        <taxon>Microbacteriaceae</taxon>
        <taxon>Leifsonia</taxon>
    </lineage>
</organism>
<dbReference type="InterPro" id="IPR029058">
    <property type="entry name" value="AB_hydrolase_fold"/>
</dbReference>
<feature type="domain" description="AB hydrolase-1" evidence="1">
    <location>
        <begin position="6"/>
        <end position="218"/>
    </location>
</feature>
<sequence>MLIKYVLIPGAGGAAWYWSRVLPHLRTAGHDAEAVDLPGDDDTAGLTEYARLVEEAIGHSKHVVLVAQSLGGFTAPLAAGHPAVRELILVNAMVPVPGETPGAWWENTGWEQAREQAALDGGYSTEIDLDTYFLHDISPDVATEGEQYQRPEANAVFGSTCDFVEWPSIPVRVLSGRDDRFFPLDFQRQVARDRLGIEPDVVPGGHLVALANPRGVADYLLE</sequence>
<dbReference type="Gene3D" id="3.40.50.1820">
    <property type="entry name" value="alpha/beta hydrolase"/>
    <property type="match status" value="1"/>
</dbReference>
<keyword evidence="2" id="KW-0378">Hydrolase</keyword>
<dbReference type="EMBL" id="BAABCN010000002">
    <property type="protein sequence ID" value="GAA3862619.1"/>
    <property type="molecule type" value="Genomic_DNA"/>
</dbReference>
<dbReference type="GO" id="GO:0016787">
    <property type="term" value="F:hydrolase activity"/>
    <property type="evidence" value="ECO:0007669"/>
    <property type="project" value="UniProtKB-KW"/>
</dbReference>
<dbReference type="InterPro" id="IPR000073">
    <property type="entry name" value="AB_hydrolase_1"/>
</dbReference>
<keyword evidence="3" id="KW-1185">Reference proteome</keyword>
<protein>
    <submittedName>
        <fullName evidence="2">Alpha/beta fold hydrolase</fullName>
    </submittedName>
</protein>
<comment type="caution">
    <text evidence="2">The sequence shown here is derived from an EMBL/GenBank/DDBJ whole genome shotgun (WGS) entry which is preliminary data.</text>
</comment>
<dbReference type="Proteomes" id="UP001501803">
    <property type="component" value="Unassembled WGS sequence"/>
</dbReference>
<dbReference type="SUPFAM" id="SSF53474">
    <property type="entry name" value="alpha/beta-Hydrolases"/>
    <property type="match status" value="1"/>
</dbReference>